<keyword evidence="2" id="KW-1185">Reference proteome</keyword>
<organism evidence="1 2">
    <name type="scientific">Paraglaciecola arctica BSs20135</name>
    <dbReference type="NCBI Taxonomy" id="493475"/>
    <lineage>
        <taxon>Bacteria</taxon>
        <taxon>Pseudomonadati</taxon>
        <taxon>Pseudomonadota</taxon>
        <taxon>Gammaproteobacteria</taxon>
        <taxon>Alteromonadales</taxon>
        <taxon>Alteromonadaceae</taxon>
        <taxon>Paraglaciecola</taxon>
    </lineage>
</organism>
<dbReference type="EMBL" id="BAEO01000026">
    <property type="protein sequence ID" value="GAC18897.1"/>
    <property type="molecule type" value="Genomic_DNA"/>
</dbReference>
<reference evidence="1 2" key="1">
    <citation type="journal article" date="2017" name="Antonie Van Leeuwenhoek">
        <title>Rhizobium rhizosphaerae sp. nov., a novel species isolated from rice rhizosphere.</title>
        <authorList>
            <person name="Zhao J.J."/>
            <person name="Zhang J."/>
            <person name="Zhang R.J."/>
            <person name="Zhang C.W."/>
            <person name="Yin H.Q."/>
            <person name="Zhang X.X."/>
        </authorList>
    </citation>
    <scope>NUCLEOTIDE SEQUENCE [LARGE SCALE GENOMIC DNA]</scope>
    <source>
        <strain evidence="1 2">BSs20135</strain>
    </source>
</reference>
<evidence type="ECO:0000313" key="2">
    <source>
        <dbReference type="Proteomes" id="UP000006327"/>
    </source>
</evidence>
<dbReference type="AlphaFoldDB" id="K6YL66"/>
<dbReference type="STRING" id="493475.GARC_1930"/>
<evidence type="ECO:0000313" key="1">
    <source>
        <dbReference type="EMBL" id="GAC18897.1"/>
    </source>
</evidence>
<accession>K6YL66</accession>
<sequence length="101" mass="11451">MKKKEQSAKGAVDNNFNVVVKDIYWHFHDFKTKSSKSPDIGKIKTSFNKEASNKPDFYKQHVTSYSGSTFIMGSIDLFLTNSKSALKDAVKAEVEDRIINE</sequence>
<dbReference type="RefSeq" id="WP_007619173.1">
    <property type="nucleotide sequence ID" value="NZ_BAEO01000026.1"/>
</dbReference>
<dbReference type="OrthoDB" id="6740080at2"/>
<gene>
    <name evidence="1" type="ORF">GARC_1930</name>
</gene>
<proteinExistence type="predicted"/>
<name>K6YL66_9ALTE</name>
<comment type="caution">
    <text evidence="1">The sequence shown here is derived from an EMBL/GenBank/DDBJ whole genome shotgun (WGS) entry which is preliminary data.</text>
</comment>
<dbReference type="Proteomes" id="UP000006327">
    <property type="component" value="Unassembled WGS sequence"/>
</dbReference>
<dbReference type="eggNOG" id="COG3210">
    <property type="taxonomic scope" value="Bacteria"/>
</dbReference>
<protein>
    <submittedName>
        <fullName evidence="1">Uncharacterized protein</fullName>
    </submittedName>
</protein>